<evidence type="ECO:0000256" key="3">
    <source>
        <dbReference type="ARBA" id="ARBA00023139"/>
    </source>
</evidence>
<reference evidence="6" key="1">
    <citation type="submission" date="2018-07" db="EMBL/GenBank/DDBJ databases">
        <authorList>
            <person name="Quirk P.G."/>
            <person name="Krulwich T.A."/>
        </authorList>
    </citation>
    <scope>NUCLEOTIDE SEQUENCE</scope>
</reference>
<dbReference type="InterPro" id="IPR036328">
    <property type="entry name" value="MliC_sf"/>
</dbReference>
<dbReference type="PANTHER" id="PTHR37549">
    <property type="entry name" value="LIPOPROTEIN LPRI"/>
    <property type="match status" value="1"/>
</dbReference>
<dbReference type="AlphaFoldDB" id="A0A380TCV1"/>
<evidence type="ECO:0000256" key="2">
    <source>
        <dbReference type="ARBA" id="ARBA00023136"/>
    </source>
</evidence>
<dbReference type="InterPro" id="IPR052755">
    <property type="entry name" value="Lysozyme_Inhibitor_LprI"/>
</dbReference>
<dbReference type="InterPro" id="IPR018660">
    <property type="entry name" value="MliC"/>
</dbReference>
<dbReference type="SUPFAM" id="SSF141488">
    <property type="entry name" value="YdhA-like"/>
    <property type="match status" value="1"/>
</dbReference>
<name>A0A380TCV1_9ZZZZ</name>
<dbReference type="Gene3D" id="2.40.128.200">
    <property type="match status" value="1"/>
</dbReference>
<evidence type="ECO:0000256" key="4">
    <source>
        <dbReference type="ARBA" id="ARBA00023288"/>
    </source>
</evidence>
<evidence type="ECO:0000256" key="1">
    <source>
        <dbReference type="ARBA" id="ARBA00022729"/>
    </source>
</evidence>
<protein>
    <submittedName>
        <fullName evidence="6">Inhibitor of invertebrate-type lysozyme PliI-like family</fullName>
    </submittedName>
</protein>
<sequence>MMQLTSRFPGTAGNLMLLALCIVWVPDTVLAAGPSFDCAKVETGSIEEIICKDDPLSALDRKMTVVYDAATKKATNEHPPVLKAGQRGWIKGRNECWKSDDKRRCVEESYTLRIAELQARYRLVSFTGPVFYTCDGQPANEVVATFFQTEPPSAITERGDQTSWMVQQPAASGAKYQGQNETLWEHHGEALVTWGYGAPEMRCQAKR</sequence>
<proteinExistence type="predicted"/>
<keyword evidence="3" id="KW-0564">Palmitate</keyword>
<keyword evidence="2" id="KW-0472">Membrane</keyword>
<organism evidence="6">
    <name type="scientific">metagenome</name>
    <dbReference type="NCBI Taxonomy" id="256318"/>
    <lineage>
        <taxon>unclassified sequences</taxon>
        <taxon>metagenomes</taxon>
    </lineage>
</organism>
<dbReference type="Pfam" id="PF09864">
    <property type="entry name" value="MliC"/>
    <property type="match status" value="1"/>
</dbReference>
<dbReference type="PANTHER" id="PTHR37549:SF1">
    <property type="entry name" value="LIPOPROTEIN LPRI"/>
    <property type="match status" value="1"/>
</dbReference>
<keyword evidence="4" id="KW-0449">Lipoprotein</keyword>
<dbReference type="EMBL" id="UIDG01000160">
    <property type="protein sequence ID" value="SUS06116.1"/>
    <property type="molecule type" value="Genomic_DNA"/>
</dbReference>
<keyword evidence="1" id="KW-0732">Signal</keyword>
<accession>A0A380TCV1</accession>
<dbReference type="GO" id="GO:0005576">
    <property type="term" value="C:extracellular region"/>
    <property type="evidence" value="ECO:0007669"/>
    <property type="project" value="TreeGrafter"/>
</dbReference>
<gene>
    <name evidence="6" type="ORF">DF3PB_2420001</name>
</gene>
<evidence type="ECO:0000259" key="5">
    <source>
        <dbReference type="Pfam" id="PF09864"/>
    </source>
</evidence>
<feature type="domain" description="C-type lysozyme inhibitor" evidence="5">
    <location>
        <begin position="132"/>
        <end position="200"/>
    </location>
</feature>
<evidence type="ECO:0000313" key="6">
    <source>
        <dbReference type="EMBL" id="SUS06116.1"/>
    </source>
</evidence>